<comment type="caution">
    <text evidence="2">The sequence shown here is derived from an EMBL/GenBank/DDBJ whole genome shotgun (WGS) entry which is preliminary data.</text>
</comment>
<gene>
    <name evidence="2" type="ORF">FRC96_19380</name>
</gene>
<proteinExistence type="predicted"/>
<name>A0A5C6WZW7_9DELT</name>
<feature type="compositionally biased region" description="Basic and acidic residues" evidence="1">
    <location>
        <begin position="455"/>
        <end position="470"/>
    </location>
</feature>
<feature type="compositionally biased region" description="Low complexity" evidence="1">
    <location>
        <begin position="1431"/>
        <end position="1450"/>
    </location>
</feature>
<reference evidence="2 3" key="1">
    <citation type="submission" date="2019-08" db="EMBL/GenBank/DDBJ databases">
        <title>Bradymonadales sp. TMQ2.</title>
        <authorList>
            <person name="Liang Q."/>
        </authorList>
    </citation>
    <scope>NUCLEOTIDE SEQUENCE [LARGE SCALE GENOMIC DNA]</scope>
    <source>
        <strain evidence="2 3">TMQ2</strain>
    </source>
</reference>
<organism evidence="2 3">
    <name type="scientific">Lujinxingia vulgaris</name>
    <dbReference type="NCBI Taxonomy" id="2600176"/>
    <lineage>
        <taxon>Bacteria</taxon>
        <taxon>Deltaproteobacteria</taxon>
        <taxon>Bradymonadales</taxon>
        <taxon>Lujinxingiaceae</taxon>
        <taxon>Lujinxingia</taxon>
    </lineage>
</organism>
<accession>A0A5C6WZW7</accession>
<feature type="compositionally biased region" description="Polar residues" evidence="1">
    <location>
        <begin position="1356"/>
        <end position="1387"/>
    </location>
</feature>
<feature type="region of interest" description="Disordered" evidence="1">
    <location>
        <begin position="455"/>
        <end position="475"/>
    </location>
</feature>
<protein>
    <submittedName>
        <fullName evidence="2">Uncharacterized protein</fullName>
    </submittedName>
</protein>
<dbReference type="EMBL" id="VOSL01000142">
    <property type="protein sequence ID" value="TXD31986.1"/>
    <property type="molecule type" value="Genomic_DNA"/>
</dbReference>
<feature type="compositionally biased region" description="Basic and acidic residues" evidence="1">
    <location>
        <begin position="206"/>
        <end position="275"/>
    </location>
</feature>
<dbReference type="OrthoDB" id="5476208at2"/>
<evidence type="ECO:0000313" key="2">
    <source>
        <dbReference type="EMBL" id="TXD31986.1"/>
    </source>
</evidence>
<evidence type="ECO:0000256" key="1">
    <source>
        <dbReference type="SAM" id="MobiDB-lite"/>
    </source>
</evidence>
<sequence>MPDRPATPNLYPNPTLVVGVGRVGLALLEELGQDWRWLSRTAADDTSVKNLRLLSILPNTEVDDLRWRHPETRHARIALLAGNDDLPTLTLHFAIIRSLGLIRFRDGSYQLAIPRDRGPIETGHSHTTRRKRFFEWLPLDSDPRRAVERLHRLASRDPEVDLFLTPIVERVLHGQSPRLLLNLIARARAYAQGRDPSPWAWLTPHISHDRTPGTRSEHDRTPGTRSGTRSEHDRAPGTRSEHDRAPGTRSEHDRAPGTRSEHDRTPGTRSEHDRAPGTPSALRLTPTPDWTHEDDLHPALQAHLATPPESPDGTPHPITIPPNFCPVPGDLTSPLAPTRLLSIDWETTGWVASELDTLETIEFLPLDVSPFRLGLFDHDASPGFDHDATADALKELGELLNRGLLRIWLDLQQERHEDPLLSLQERRRLNAEASAEQCLELLAELVVTPLTRHADDSPLPRVSHRPDRWVDGPTLPLTPSSALRQAIVDTEDARSSLERPLLQRLRALGLNFGLDELGERPLLRTLSLRPDDLSGEARLTPLRSIVNQEARHLLSFDHLASYRQRTTRQPPRLTVYLVADAKEPFTRRALRPVLRAIHQELIRAYGPLLDTSRQGFDRTLAIVPIIWTPHPADAFGGEHPRANITEEAAILKSVHDLRRWVESVPPAHRCIPQIFINSRVTASAVLGLDDAIRQTHDFISLQIRNELGKDPWLRHTAQGFDDHDLFATFSCVQINFPAERARDYLANRLARESLRRLRAPSSANAAAGADTDDRLDPVLPPPRALLDPAREKLAHLTSQTASRLCADVDDRLHVHKSTTSEELCARFDEAFEDHLFQQVHNAWHALTRQRGDMDLMVNALRQNANLHLSDALTLSRKNADRLIEERASDGGLARALAGFNLLHQNSRNLLDEAERQRVGAQEICLKHNLPDPTPIALARQDLIEAANKKPDLNPLRLGLITWAIMAPALGAPLAHATARALNLHQQPNLFEPFLGPGGWLVGGLLIVLPLALILRAHLRKHLNTVHDAIEALSSALRDVVAGASSNPLHGSPSIHSFFAARLDLSHALSTRNVADHLHERVDSDRNLAFRLIQSVELQERRLQQHAESLGARPAPPDLAMASERLSDDAQKIFALNPAQAGAARQHTLLAPEHLLEHYHRHFPALADVDACLPAFLATAGGFHRWREQACLASTEHILSFGRDYFGELLTTPVGAQPAFELSVGLNLARFVSHHYASLGFGARFVGYEGFDTSGQRKLADASLLIHPQLRPALDRARISPDAPPTTETLDIIEAPILPNTAFLLSLVQGINARSIKNLRRQESFFDRLELPDPATPWQRPPLTIAARHRAVAPVTSPGTRSSDAASSDRTPGTRSSDAASSDRTPGTRSFDAASSDRTPGTRSSDAASSDRTPGTRSFDAASSDRTPGTRSSSDASSSARTPGTRSSSTTSDEENNS</sequence>
<dbReference type="Proteomes" id="UP000321046">
    <property type="component" value="Unassembled WGS sequence"/>
</dbReference>
<dbReference type="RefSeq" id="WP_146977006.1">
    <property type="nucleotide sequence ID" value="NZ_VOSL01000142.1"/>
</dbReference>
<evidence type="ECO:0000313" key="3">
    <source>
        <dbReference type="Proteomes" id="UP000321046"/>
    </source>
</evidence>
<feature type="region of interest" description="Disordered" evidence="1">
    <location>
        <begin position="1349"/>
        <end position="1457"/>
    </location>
</feature>
<feature type="compositionally biased region" description="Polar residues" evidence="1">
    <location>
        <begin position="1395"/>
        <end position="1415"/>
    </location>
</feature>
<feature type="region of interest" description="Disordered" evidence="1">
    <location>
        <begin position="195"/>
        <end position="294"/>
    </location>
</feature>